<feature type="chain" id="PRO_5046061292" description="Tripartite tricarboxylate transporter substrate binding protein" evidence="3">
    <location>
        <begin position="24"/>
        <end position="364"/>
    </location>
</feature>
<evidence type="ECO:0000313" key="4">
    <source>
        <dbReference type="EMBL" id="CAG9178514.1"/>
    </source>
</evidence>
<keyword evidence="2" id="KW-0472">Membrane</keyword>
<feature type="signal peptide" evidence="3">
    <location>
        <begin position="1"/>
        <end position="23"/>
    </location>
</feature>
<dbReference type="PROSITE" id="PS51318">
    <property type="entry name" value="TAT"/>
    <property type="match status" value="1"/>
</dbReference>
<organism evidence="4 5">
    <name type="scientific">Cupriavidus pampae</name>
    <dbReference type="NCBI Taxonomy" id="659251"/>
    <lineage>
        <taxon>Bacteria</taxon>
        <taxon>Pseudomonadati</taxon>
        <taxon>Pseudomonadota</taxon>
        <taxon>Betaproteobacteria</taxon>
        <taxon>Burkholderiales</taxon>
        <taxon>Burkholderiaceae</taxon>
        <taxon>Cupriavidus</taxon>
    </lineage>
</organism>
<sequence length="364" mass="38404">MTIPSGRTLSLTTSALSAASAQAYPTRSTLAGTTRRRLLALLPVVACALAATTLLVTPRAAHAQASAWPTKPVRLVVGYAAGGATDVLARLVAVKLGDNLGQPVVIDNRAGANSNVGAEVVARSAPDGYTLYVYTIANTINATLYDKLTYDPVKDFELAGMIAKIPNLLVVNPKLPVNTVADYIRFAKESPNGVTFASSGSGSSIHLSGEIFRMRSGSNMLHVPYRGSAPAVTDLLGGQVQSMFDNTPSAMPHVKAGRLRAIAITSAKRSPLLPDVPTVSESGFPGFDVQSWFAIAAPAGTPRPIVDKINTALNKALANPEVRQRMQELVATPEPGTPEQCRAFALSEIKRWHDVVQESGARVN</sequence>
<evidence type="ECO:0000256" key="2">
    <source>
        <dbReference type="SAM" id="Phobius"/>
    </source>
</evidence>
<proteinExistence type="inferred from homology"/>
<keyword evidence="2" id="KW-1133">Transmembrane helix</keyword>
<dbReference type="PIRSF" id="PIRSF017082">
    <property type="entry name" value="YflP"/>
    <property type="match status" value="1"/>
</dbReference>
<gene>
    <name evidence="4" type="ORF">LMG32289_04064</name>
</gene>
<protein>
    <recommendedName>
        <fullName evidence="6">Tripartite tricarboxylate transporter substrate binding protein</fullName>
    </recommendedName>
</protein>
<dbReference type="SUPFAM" id="SSF53850">
    <property type="entry name" value="Periplasmic binding protein-like II"/>
    <property type="match status" value="1"/>
</dbReference>
<dbReference type="CDD" id="cd13578">
    <property type="entry name" value="PBP2_Bug27"/>
    <property type="match status" value="1"/>
</dbReference>
<dbReference type="RefSeq" id="WP_223991541.1">
    <property type="nucleotide sequence ID" value="NZ_CAJZAG010000008.1"/>
</dbReference>
<comment type="similarity">
    <text evidence="1">Belongs to the UPF0065 (bug) family.</text>
</comment>
<dbReference type="Proteomes" id="UP000706525">
    <property type="component" value="Unassembled WGS sequence"/>
</dbReference>
<dbReference type="PANTHER" id="PTHR42928">
    <property type="entry name" value="TRICARBOXYLATE-BINDING PROTEIN"/>
    <property type="match status" value="1"/>
</dbReference>
<name>A0ABM8XEN7_9BURK</name>
<dbReference type="Gene3D" id="3.40.190.10">
    <property type="entry name" value="Periplasmic binding protein-like II"/>
    <property type="match status" value="1"/>
</dbReference>
<keyword evidence="3" id="KW-0732">Signal</keyword>
<feature type="transmembrane region" description="Helical" evidence="2">
    <location>
        <begin position="39"/>
        <end position="57"/>
    </location>
</feature>
<dbReference type="InterPro" id="IPR005064">
    <property type="entry name" value="BUG"/>
</dbReference>
<comment type="caution">
    <text evidence="4">The sequence shown here is derived from an EMBL/GenBank/DDBJ whole genome shotgun (WGS) entry which is preliminary data.</text>
</comment>
<evidence type="ECO:0000256" key="1">
    <source>
        <dbReference type="ARBA" id="ARBA00006987"/>
    </source>
</evidence>
<reference evidence="4 5" key="1">
    <citation type="submission" date="2021-08" db="EMBL/GenBank/DDBJ databases">
        <authorList>
            <person name="Peeters C."/>
        </authorList>
    </citation>
    <scope>NUCLEOTIDE SEQUENCE [LARGE SCALE GENOMIC DNA]</scope>
    <source>
        <strain evidence="4 5">LMG 32289</strain>
    </source>
</reference>
<dbReference type="InterPro" id="IPR042100">
    <property type="entry name" value="Bug_dom1"/>
</dbReference>
<evidence type="ECO:0008006" key="6">
    <source>
        <dbReference type="Google" id="ProtNLM"/>
    </source>
</evidence>
<keyword evidence="2" id="KW-0812">Transmembrane</keyword>
<dbReference type="InterPro" id="IPR006311">
    <property type="entry name" value="TAT_signal"/>
</dbReference>
<evidence type="ECO:0000256" key="3">
    <source>
        <dbReference type="SAM" id="SignalP"/>
    </source>
</evidence>
<dbReference type="EMBL" id="CAJZAG010000008">
    <property type="protein sequence ID" value="CAG9178514.1"/>
    <property type="molecule type" value="Genomic_DNA"/>
</dbReference>
<keyword evidence="5" id="KW-1185">Reference proteome</keyword>
<dbReference type="PANTHER" id="PTHR42928:SF5">
    <property type="entry name" value="BLR1237 PROTEIN"/>
    <property type="match status" value="1"/>
</dbReference>
<dbReference type="Gene3D" id="3.40.190.150">
    <property type="entry name" value="Bordetella uptake gene, domain 1"/>
    <property type="match status" value="1"/>
</dbReference>
<accession>A0ABM8XEN7</accession>
<dbReference type="Pfam" id="PF03401">
    <property type="entry name" value="TctC"/>
    <property type="match status" value="1"/>
</dbReference>
<evidence type="ECO:0000313" key="5">
    <source>
        <dbReference type="Proteomes" id="UP000706525"/>
    </source>
</evidence>